<dbReference type="STRING" id="1450648.CLORY_44030"/>
<evidence type="ECO:0000256" key="1">
    <source>
        <dbReference type="SAM" id="MobiDB-lite"/>
    </source>
</evidence>
<name>A0A1V4I6A8_9CLOT</name>
<dbReference type="Proteomes" id="UP000190080">
    <property type="component" value="Unassembled WGS sequence"/>
</dbReference>
<protein>
    <submittedName>
        <fullName evidence="2">Uncharacterized protein</fullName>
    </submittedName>
</protein>
<keyword evidence="3" id="KW-1185">Reference proteome</keyword>
<accession>A0A1V4I6A8</accession>
<dbReference type="Gene3D" id="3.40.30.10">
    <property type="entry name" value="Glutaredoxin"/>
    <property type="match status" value="1"/>
</dbReference>
<dbReference type="AlphaFoldDB" id="A0A1V4I6A8"/>
<proteinExistence type="predicted"/>
<evidence type="ECO:0000313" key="3">
    <source>
        <dbReference type="Proteomes" id="UP000190080"/>
    </source>
</evidence>
<dbReference type="EMBL" id="MZGV01000110">
    <property type="protein sequence ID" value="OPJ55501.1"/>
    <property type="molecule type" value="Genomic_DNA"/>
</dbReference>
<comment type="caution">
    <text evidence="2">The sequence shown here is derived from an EMBL/GenBank/DDBJ whole genome shotgun (WGS) entry which is preliminary data.</text>
</comment>
<dbReference type="InterPro" id="IPR036249">
    <property type="entry name" value="Thioredoxin-like_sf"/>
</dbReference>
<gene>
    <name evidence="2" type="ORF">CLORY_44030</name>
</gene>
<feature type="compositionally biased region" description="Basic and acidic residues" evidence="1">
    <location>
        <begin position="21"/>
        <end position="34"/>
    </location>
</feature>
<dbReference type="SUPFAM" id="SSF52833">
    <property type="entry name" value="Thioredoxin-like"/>
    <property type="match status" value="1"/>
</dbReference>
<reference evidence="2 3" key="1">
    <citation type="submission" date="2017-03" db="EMBL/GenBank/DDBJ databases">
        <title>Genome sequence of Clostridium oryzae DSM 28571.</title>
        <authorList>
            <person name="Poehlein A."/>
            <person name="Daniel R."/>
        </authorList>
    </citation>
    <scope>NUCLEOTIDE SEQUENCE [LARGE SCALE GENOMIC DNA]</scope>
    <source>
        <strain evidence="2 3">DSM 28571</strain>
    </source>
</reference>
<evidence type="ECO:0000313" key="2">
    <source>
        <dbReference type="EMBL" id="OPJ55501.1"/>
    </source>
</evidence>
<feature type="region of interest" description="Disordered" evidence="1">
    <location>
        <begin position="1"/>
        <end position="34"/>
    </location>
</feature>
<organism evidence="2 3">
    <name type="scientific">Clostridium oryzae</name>
    <dbReference type="NCBI Taxonomy" id="1450648"/>
    <lineage>
        <taxon>Bacteria</taxon>
        <taxon>Bacillati</taxon>
        <taxon>Bacillota</taxon>
        <taxon>Clostridia</taxon>
        <taxon>Eubacteriales</taxon>
        <taxon>Clostridiaceae</taxon>
        <taxon>Clostridium</taxon>
    </lineage>
</organism>
<sequence>MSNYMLTENEEAPDFLLPGSDGKEHRLSDYKGKM</sequence>